<dbReference type="Pfam" id="PF09294">
    <property type="entry name" value="Interfer-bind"/>
    <property type="match status" value="1"/>
</dbReference>
<evidence type="ECO:0000256" key="3">
    <source>
        <dbReference type="SAM" id="SignalP"/>
    </source>
</evidence>
<feature type="signal peptide" evidence="3">
    <location>
        <begin position="1"/>
        <end position="18"/>
    </location>
</feature>
<evidence type="ECO:0000313" key="5">
    <source>
        <dbReference type="EMBL" id="KAJ8255572.1"/>
    </source>
</evidence>
<dbReference type="GO" id="GO:0005886">
    <property type="term" value="C:plasma membrane"/>
    <property type="evidence" value="ECO:0007669"/>
    <property type="project" value="TreeGrafter"/>
</dbReference>
<dbReference type="CDD" id="cd00063">
    <property type="entry name" value="FN3"/>
    <property type="match status" value="1"/>
</dbReference>
<feature type="domain" description="Fibronectin type-III" evidence="4">
    <location>
        <begin position="127"/>
        <end position="229"/>
    </location>
</feature>
<dbReference type="Proteomes" id="UP001152803">
    <property type="component" value="Unassembled WGS sequence"/>
</dbReference>
<dbReference type="PANTHER" id="PTHR20859">
    <property type="entry name" value="INTERFERON/INTERLEUKIN RECEPTOR"/>
    <property type="match status" value="1"/>
</dbReference>
<evidence type="ECO:0000313" key="6">
    <source>
        <dbReference type="Proteomes" id="UP001152803"/>
    </source>
</evidence>
<feature type="transmembrane region" description="Helical" evidence="2">
    <location>
        <begin position="230"/>
        <end position="251"/>
    </location>
</feature>
<dbReference type="Pfam" id="PF01108">
    <property type="entry name" value="Tissue_fac"/>
    <property type="match status" value="1"/>
</dbReference>
<dbReference type="InterPro" id="IPR050650">
    <property type="entry name" value="Type-II_Cytokine-TF_Rcpt"/>
</dbReference>
<evidence type="ECO:0000256" key="1">
    <source>
        <dbReference type="SAM" id="MobiDB-lite"/>
    </source>
</evidence>
<dbReference type="Gene3D" id="2.60.40.10">
    <property type="entry name" value="Immunoglobulins"/>
    <property type="match status" value="2"/>
</dbReference>
<keyword evidence="6" id="KW-1185">Reference proteome</keyword>
<dbReference type="OrthoDB" id="9944680at2759"/>
<feature type="region of interest" description="Disordered" evidence="1">
    <location>
        <begin position="307"/>
        <end position="344"/>
    </location>
</feature>
<organism evidence="5 6">
    <name type="scientific">Conger conger</name>
    <name type="common">Conger eel</name>
    <name type="synonym">Muraena conger</name>
    <dbReference type="NCBI Taxonomy" id="82655"/>
    <lineage>
        <taxon>Eukaryota</taxon>
        <taxon>Metazoa</taxon>
        <taxon>Chordata</taxon>
        <taxon>Craniata</taxon>
        <taxon>Vertebrata</taxon>
        <taxon>Euteleostomi</taxon>
        <taxon>Actinopterygii</taxon>
        <taxon>Neopterygii</taxon>
        <taxon>Teleostei</taxon>
        <taxon>Anguilliformes</taxon>
        <taxon>Congridae</taxon>
        <taxon>Conger</taxon>
    </lineage>
</organism>
<dbReference type="AlphaFoldDB" id="A0A9Q1HR06"/>
<feature type="domain" description="Fibronectin type-III" evidence="4">
    <location>
        <begin position="24"/>
        <end position="123"/>
    </location>
</feature>
<proteinExistence type="predicted"/>
<sequence>MNAVSVVFLLAVISFCEGSAIFPSPHNLAVQSLNTQYILKWQWEPQTPPSQSVTFTAQYLHKFKIKRKKQDWKSVCNATLDTQCDFSLAQLHYQGTYVFRVKADCAGESSEWAQTEFCPDQDANLGPPSKLQVFRGNGLLRILISDPLNSNNKSMREILLPSLYFYIQYWKHSENLVEGSQFLTTSNNDVTLVDLQSWTTYCVRVRCHFDFYNKTSHFSPVVCVKIEGQIPIWLVILASCLVLAALTFGLYRCIPLFKSTFFPSTQLPASMYLCTAEPGLDLSHLLAIEAQVDVFCEKLEVHPKVVPPEMPPLPHSPGHSHEGSCDSGMYSNGEGSGEQGGAPDWTGGSLDLLGVISESMGVASGQTGVATKQGNPAESGVDSGIGRMVAV</sequence>
<dbReference type="PANTHER" id="PTHR20859:SF85">
    <property type="entry name" value="INTERFERON ALPHA_BETA RECEPTOR 1 ISOFORM X1"/>
    <property type="match status" value="1"/>
</dbReference>
<dbReference type="GO" id="GO:0004904">
    <property type="term" value="F:interferon receptor activity"/>
    <property type="evidence" value="ECO:0007669"/>
    <property type="project" value="TreeGrafter"/>
</dbReference>
<gene>
    <name evidence="5" type="ORF">COCON_G00194360</name>
</gene>
<protein>
    <recommendedName>
        <fullName evidence="4">Fibronectin type-III domain-containing protein</fullName>
    </recommendedName>
</protein>
<dbReference type="PROSITE" id="PS50853">
    <property type="entry name" value="FN3"/>
    <property type="match status" value="2"/>
</dbReference>
<accession>A0A9Q1HR06</accession>
<keyword evidence="2" id="KW-0812">Transmembrane</keyword>
<reference evidence="5" key="1">
    <citation type="journal article" date="2023" name="Science">
        <title>Genome structures resolve the early diversification of teleost fishes.</title>
        <authorList>
            <person name="Parey E."/>
            <person name="Louis A."/>
            <person name="Montfort J."/>
            <person name="Bouchez O."/>
            <person name="Roques C."/>
            <person name="Iampietro C."/>
            <person name="Lluch J."/>
            <person name="Castinel A."/>
            <person name="Donnadieu C."/>
            <person name="Desvignes T."/>
            <person name="Floi Bucao C."/>
            <person name="Jouanno E."/>
            <person name="Wen M."/>
            <person name="Mejri S."/>
            <person name="Dirks R."/>
            <person name="Jansen H."/>
            <person name="Henkel C."/>
            <person name="Chen W.J."/>
            <person name="Zahm M."/>
            <person name="Cabau C."/>
            <person name="Klopp C."/>
            <person name="Thompson A.W."/>
            <person name="Robinson-Rechavi M."/>
            <person name="Braasch I."/>
            <person name="Lecointre G."/>
            <person name="Bobe J."/>
            <person name="Postlethwait J.H."/>
            <person name="Berthelot C."/>
            <person name="Roest Crollius H."/>
            <person name="Guiguen Y."/>
        </authorList>
    </citation>
    <scope>NUCLEOTIDE SEQUENCE</scope>
    <source>
        <strain evidence="5">Concon-B</strain>
    </source>
</reference>
<dbReference type="InterPro" id="IPR015373">
    <property type="entry name" value="Interferon/interleukin_rcp_dom"/>
</dbReference>
<comment type="caution">
    <text evidence="5">The sequence shown here is derived from an EMBL/GenBank/DDBJ whole genome shotgun (WGS) entry which is preliminary data.</text>
</comment>
<dbReference type="InterPro" id="IPR036116">
    <property type="entry name" value="FN3_sf"/>
</dbReference>
<dbReference type="EMBL" id="JAFJMO010000015">
    <property type="protein sequence ID" value="KAJ8255572.1"/>
    <property type="molecule type" value="Genomic_DNA"/>
</dbReference>
<evidence type="ECO:0000259" key="4">
    <source>
        <dbReference type="PROSITE" id="PS50853"/>
    </source>
</evidence>
<evidence type="ECO:0000256" key="2">
    <source>
        <dbReference type="SAM" id="Phobius"/>
    </source>
</evidence>
<keyword evidence="2" id="KW-1133">Transmembrane helix</keyword>
<keyword evidence="2" id="KW-0472">Membrane</keyword>
<dbReference type="SUPFAM" id="SSF49265">
    <property type="entry name" value="Fibronectin type III"/>
    <property type="match status" value="2"/>
</dbReference>
<keyword evidence="3" id="KW-0732">Signal</keyword>
<dbReference type="InterPro" id="IPR003961">
    <property type="entry name" value="FN3_dom"/>
</dbReference>
<name>A0A9Q1HR06_CONCO</name>
<dbReference type="InterPro" id="IPR013783">
    <property type="entry name" value="Ig-like_fold"/>
</dbReference>
<feature type="chain" id="PRO_5040278122" description="Fibronectin type-III domain-containing protein" evidence="3">
    <location>
        <begin position="19"/>
        <end position="391"/>
    </location>
</feature>